<dbReference type="SUPFAM" id="SSF46894">
    <property type="entry name" value="C-terminal effector domain of the bipartite response regulators"/>
    <property type="match status" value="1"/>
</dbReference>
<dbReference type="Pfam" id="PF00486">
    <property type="entry name" value="Trans_reg_C"/>
    <property type="match status" value="1"/>
</dbReference>
<keyword evidence="2" id="KW-0805">Transcription regulation</keyword>
<evidence type="ECO:0000256" key="1">
    <source>
        <dbReference type="ARBA" id="ARBA00005820"/>
    </source>
</evidence>
<dbReference type="InterPro" id="IPR036388">
    <property type="entry name" value="WH-like_DNA-bd_sf"/>
</dbReference>
<sequence length="285" mass="32292">MSLSEFVAWDRTDYGPRQDALEPSGSTVTFTVLGPLRMLAEGRDVTPTTPKLRHVLAVLLVRAGQITPTESIERELWPDGPPSSAQSTVQNYVYQLRSLFRQAGVQRPEELLVTTQRLGYALFIQPSQVDAHRFHASYARARSLMAERRFDEAAAELRSAIALWSGPPLVDVRHGPILSAFDICLQELRRNARILRVQAEIKAGRHMELLDELIAELRSLIKANPLDETVHSQLIWVLRHSGRREEALRAYRALCTNLDRQLGLEPRVELRRLHQELVSDGTPSR</sequence>
<keyword evidence="3 5" id="KW-0238">DNA-binding</keyword>
<dbReference type="Gene3D" id="1.25.40.10">
    <property type="entry name" value="Tetratricopeptide repeat domain"/>
    <property type="match status" value="1"/>
</dbReference>
<evidence type="ECO:0000256" key="2">
    <source>
        <dbReference type="ARBA" id="ARBA00023015"/>
    </source>
</evidence>
<proteinExistence type="inferred from homology"/>
<evidence type="ECO:0000256" key="4">
    <source>
        <dbReference type="ARBA" id="ARBA00023163"/>
    </source>
</evidence>
<dbReference type="GO" id="GO:0000160">
    <property type="term" value="P:phosphorelay signal transduction system"/>
    <property type="evidence" value="ECO:0007669"/>
    <property type="project" value="InterPro"/>
</dbReference>
<evidence type="ECO:0000259" key="6">
    <source>
        <dbReference type="PROSITE" id="PS51755"/>
    </source>
</evidence>
<dbReference type="GO" id="GO:0006355">
    <property type="term" value="P:regulation of DNA-templated transcription"/>
    <property type="evidence" value="ECO:0007669"/>
    <property type="project" value="InterPro"/>
</dbReference>
<dbReference type="InterPro" id="IPR001867">
    <property type="entry name" value="OmpR/PhoB-type_DNA-bd"/>
</dbReference>
<dbReference type="InterPro" id="IPR051677">
    <property type="entry name" value="AfsR-DnrI-RedD_regulator"/>
</dbReference>
<accession>A0A1W2FVH8</accession>
<feature type="DNA-binding region" description="OmpR/PhoB-type" evidence="5">
    <location>
        <begin position="18"/>
        <end position="124"/>
    </location>
</feature>
<evidence type="ECO:0000256" key="5">
    <source>
        <dbReference type="PROSITE-ProRule" id="PRU01091"/>
    </source>
</evidence>
<dbReference type="Gene3D" id="1.10.10.10">
    <property type="entry name" value="Winged helix-like DNA-binding domain superfamily/Winged helix DNA-binding domain"/>
    <property type="match status" value="1"/>
</dbReference>
<reference evidence="7 8" key="1">
    <citation type="submission" date="2017-04" db="EMBL/GenBank/DDBJ databases">
        <authorList>
            <person name="Afonso C.L."/>
            <person name="Miller P.J."/>
            <person name="Scott M.A."/>
            <person name="Spackman E."/>
            <person name="Goraichik I."/>
            <person name="Dimitrov K.M."/>
            <person name="Suarez D.L."/>
            <person name="Swayne D.E."/>
        </authorList>
    </citation>
    <scope>NUCLEOTIDE SEQUENCE [LARGE SCALE GENOMIC DNA]</scope>
    <source>
        <strain evidence="7 8">DSM 43828</strain>
    </source>
</reference>
<gene>
    <name evidence="7" type="ORF">SAMN05661093_09461</name>
</gene>
<dbReference type="AlphaFoldDB" id="A0A1W2FVH8"/>
<keyword evidence="4" id="KW-0804">Transcription</keyword>
<dbReference type="SUPFAM" id="SSF48452">
    <property type="entry name" value="TPR-like"/>
    <property type="match status" value="1"/>
</dbReference>
<organism evidence="7 8">
    <name type="scientific">Kibdelosporangium aridum</name>
    <dbReference type="NCBI Taxonomy" id="2030"/>
    <lineage>
        <taxon>Bacteria</taxon>
        <taxon>Bacillati</taxon>
        <taxon>Actinomycetota</taxon>
        <taxon>Actinomycetes</taxon>
        <taxon>Pseudonocardiales</taxon>
        <taxon>Pseudonocardiaceae</taxon>
        <taxon>Kibdelosporangium</taxon>
    </lineage>
</organism>
<name>A0A1W2FVH8_KIBAR</name>
<dbReference type="OrthoDB" id="3208838at2"/>
<protein>
    <submittedName>
        <fullName evidence="7">DNA-binding transcriptional activator of the SARP family</fullName>
    </submittedName>
</protein>
<dbReference type="PANTHER" id="PTHR35807">
    <property type="entry name" value="TRANSCRIPTIONAL REGULATOR REDD-RELATED"/>
    <property type="match status" value="1"/>
</dbReference>
<dbReference type="RefSeq" id="WP_051896771.1">
    <property type="nucleotide sequence ID" value="NZ_FWXV01000012.1"/>
</dbReference>
<feature type="domain" description="OmpR/PhoB-type" evidence="6">
    <location>
        <begin position="18"/>
        <end position="124"/>
    </location>
</feature>
<evidence type="ECO:0000313" key="7">
    <source>
        <dbReference type="EMBL" id="SMD25883.1"/>
    </source>
</evidence>
<dbReference type="CDD" id="cd15831">
    <property type="entry name" value="BTAD"/>
    <property type="match status" value="1"/>
</dbReference>
<evidence type="ECO:0000256" key="3">
    <source>
        <dbReference type="ARBA" id="ARBA00023125"/>
    </source>
</evidence>
<dbReference type="SMART" id="SM01043">
    <property type="entry name" value="BTAD"/>
    <property type="match status" value="1"/>
</dbReference>
<dbReference type="Proteomes" id="UP000192674">
    <property type="component" value="Unassembled WGS sequence"/>
</dbReference>
<evidence type="ECO:0000313" key="8">
    <source>
        <dbReference type="Proteomes" id="UP000192674"/>
    </source>
</evidence>
<dbReference type="InterPro" id="IPR016032">
    <property type="entry name" value="Sig_transdc_resp-reg_C-effctor"/>
</dbReference>
<dbReference type="GO" id="GO:0003677">
    <property type="term" value="F:DNA binding"/>
    <property type="evidence" value="ECO:0007669"/>
    <property type="project" value="UniProtKB-UniRule"/>
</dbReference>
<dbReference type="InterPro" id="IPR005158">
    <property type="entry name" value="BTAD"/>
</dbReference>
<dbReference type="Pfam" id="PF03704">
    <property type="entry name" value="BTAD"/>
    <property type="match status" value="1"/>
</dbReference>
<dbReference type="InterPro" id="IPR011990">
    <property type="entry name" value="TPR-like_helical_dom_sf"/>
</dbReference>
<dbReference type="PANTHER" id="PTHR35807:SF1">
    <property type="entry name" value="TRANSCRIPTIONAL REGULATOR REDD"/>
    <property type="match status" value="1"/>
</dbReference>
<comment type="similarity">
    <text evidence="1">Belongs to the AfsR/DnrI/RedD regulatory family.</text>
</comment>
<dbReference type="SMART" id="SM00862">
    <property type="entry name" value="Trans_reg_C"/>
    <property type="match status" value="1"/>
</dbReference>
<dbReference type="EMBL" id="FWXV01000012">
    <property type="protein sequence ID" value="SMD25883.1"/>
    <property type="molecule type" value="Genomic_DNA"/>
</dbReference>
<dbReference type="PROSITE" id="PS51755">
    <property type="entry name" value="OMPR_PHOB"/>
    <property type="match status" value="1"/>
</dbReference>
<keyword evidence="8" id="KW-1185">Reference proteome</keyword>